<keyword evidence="5" id="KW-0819">tRNA processing</keyword>
<evidence type="ECO:0000256" key="2">
    <source>
        <dbReference type="ARBA" id="ARBA00022603"/>
    </source>
</evidence>
<dbReference type="EMBL" id="OV651821">
    <property type="protein sequence ID" value="CAH1115097.1"/>
    <property type="molecule type" value="Genomic_DNA"/>
</dbReference>
<dbReference type="CDD" id="cd18102">
    <property type="entry name" value="Trm10_MRRP1"/>
    <property type="match status" value="1"/>
</dbReference>
<dbReference type="GO" id="GO:0008168">
    <property type="term" value="F:methyltransferase activity"/>
    <property type="evidence" value="ECO:0007669"/>
    <property type="project" value="UniProtKB-KW"/>
</dbReference>
<dbReference type="Gene3D" id="3.40.1280.30">
    <property type="match status" value="1"/>
</dbReference>
<dbReference type="InterPro" id="IPR007356">
    <property type="entry name" value="tRNA_m1G_MeTrfase_euk"/>
</dbReference>
<evidence type="ECO:0000256" key="1">
    <source>
        <dbReference type="ARBA" id="ARBA00004173"/>
    </source>
</evidence>
<evidence type="ECO:0000313" key="12">
    <source>
        <dbReference type="EMBL" id="CAH1115097.1"/>
    </source>
</evidence>
<dbReference type="GO" id="GO:0000049">
    <property type="term" value="F:tRNA binding"/>
    <property type="evidence" value="ECO:0007669"/>
    <property type="project" value="TreeGrafter"/>
</dbReference>
<dbReference type="PROSITE" id="PS51675">
    <property type="entry name" value="SAM_MT_TRM10"/>
    <property type="match status" value="1"/>
</dbReference>
<evidence type="ECO:0000256" key="4">
    <source>
        <dbReference type="ARBA" id="ARBA00022691"/>
    </source>
</evidence>
<dbReference type="OrthoDB" id="9976048at2759"/>
<organism evidence="12 13">
    <name type="scientific">Psylliodes chrysocephalus</name>
    <dbReference type="NCBI Taxonomy" id="3402493"/>
    <lineage>
        <taxon>Eukaryota</taxon>
        <taxon>Metazoa</taxon>
        <taxon>Ecdysozoa</taxon>
        <taxon>Arthropoda</taxon>
        <taxon>Hexapoda</taxon>
        <taxon>Insecta</taxon>
        <taxon>Pterygota</taxon>
        <taxon>Neoptera</taxon>
        <taxon>Endopterygota</taxon>
        <taxon>Coleoptera</taxon>
        <taxon>Polyphaga</taxon>
        <taxon>Cucujiformia</taxon>
        <taxon>Chrysomeloidea</taxon>
        <taxon>Chrysomelidae</taxon>
        <taxon>Galerucinae</taxon>
        <taxon>Alticini</taxon>
        <taxon>Psylliodes</taxon>
    </lineage>
</organism>
<sequence length="446" mass="52585">MFFIARTVNGLIRKLDQSVTNISKPHYSTFNQVINNNIISCNTSRQYSTPTAESESEINYEEIANGDKEMEYKLKILALETEVMRQDGKSVPDNSFLRPDHWRELVTKTSRSARQKYLEYLFKIEKKNENRKEKSDERKKHYQEHLARREWEKSHKPEETLEEFALKHGLQHNNIFLRFYDTTINQMYNNRLIQAMQFGQKLVVDIGYDTDMSRRENLNCAKQLMLLFAENRAHDDPFDIHFCNANNDGDVMKQLRKYIPTADEPWFPLNLHECSYLDMFPKEKLVYLTPHVREEIKEYDHDAIYIIGGIVDKMNQDPLSLAKAKREGLKMAKLPLDRHLSWGAGSGKSLTLNQVAAILLDQKVSGNWEYSLRHVPRRKLLTEENTLRTIDRVYDRRRFNTDRARSNPNFGKVNFDKLSYNSNSPKSRSNENRERNSFNVKNIFND</sequence>
<keyword evidence="13" id="KW-1185">Reference proteome</keyword>
<keyword evidence="4" id="KW-0949">S-adenosyl-L-methionine</keyword>
<evidence type="ECO:0000256" key="7">
    <source>
        <dbReference type="ARBA" id="ARBA00023054"/>
    </source>
</evidence>
<evidence type="ECO:0000256" key="6">
    <source>
        <dbReference type="ARBA" id="ARBA00022946"/>
    </source>
</evidence>
<dbReference type="GO" id="GO:0005739">
    <property type="term" value="C:mitochondrion"/>
    <property type="evidence" value="ECO:0007669"/>
    <property type="project" value="UniProtKB-SubCell"/>
</dbReference>
<dbReference type="GO" id="GO:0097745">
    <property type="term" value="P:mitochondrial tRNA 5'-end processing"/>
    <property type="evidence" value="ECO:0007669"/>
    <property type="project" value="TreeGrafter"/>
</dbReference>
<feature type="region of interest" description="Disordered" evidence="10">
    <location>
        <begin position="402"/>
        <end position="446"/>
    </location>
</feature>
<gene>
    <name evidence="12" type="ORF">PSYICH_LOCUS15059</name>
</gene>
<dbReference type="InterPro" id="IPR028564">
    <property type="entry name" value="MT_TRM10-typ"/>
</dbReference>
<evidence type="ECO:0000256" key="5">
    <source>
        <dbReference type="ARBA" id="ARBA00022694"/>
    </source>
</evidence>
<dbReference type="PANTHER" id="PTHR13563:SF5">
    <property type="entry name" value="TRNA METHYLTRANSFERASE 10 HOMOLOG C"/>
    <property type="match status" value="1"/>
</dbReference>
<dbReference type="InterPro" id="IPR025812">
    <property type="entry name" value="Trm10_C_MTase_dom"/>
</dbReference>
<dbReference type="GO" id="GO:0005654">
    <property type="term" value="C:nucleoplasm"/>
    <property type="evidence" value="ECO:0007669"/>
    <property type="project" value="TreeGrafter"/>
</dbReference>
<feature type="domain" description="SAM-dependent MTase TRM10-type" evidence="11">
    <location>
        <begin position="188"/>
        <end position="382"/>
    </location>
</feature>
<dbReference type="InterPro" id="IPR038459">
    <property type="entry name" value="MT_TRM10-typ_sf"/>
</dbReference>
<name>A0A9P0D6G0_9CUCU</name>
<dbReference type="AlphaFoldDB" id="A0A9P0D6G0"/>
<dbReference type="PANTHER" id="PTHR13563">
    <property type="entry name" value="TRNA (GUANINE-9-) METHYLTRANSFERASE"/>
    <property type="match status" value="1"/>
</dbReference>
<evidence type="ECO:0000256" key="3">
    <source>
        <dbReference type="ARBA" id="ARBA00022679"/>
    </source>
</evidence>
<dbReference type="GO" id="GO:0070131">
    <property type="term" value="P:positive regulation of mitochondrial translation"/>
    <property type="evidence" value="ECO:0007669"/>
    <property type="project" value="TreeGrafter"/>
</dbReference>
<reference evidence="12" key="1">
    <citation type="submission" date="2022-01" db="EMBL/GenBank/DDBJ databases">
        <authorList>
            <person name="King R."/>
        </authorList>
    </citation>
    <scope>NUCLEOTIDE SEQUENCE</scope>
</reference>
<keyword evidence="8" id="KW-0496">Mitochondrion</keyword>
<evidence type="ECO:0000259" key="11">
    <source>
        <dbReference type="PROSITE" id="PS51675"/>
    </source>
</evidence>
<keyword evidence="6" id="KW-0809">Transit peptide</keyword>
<evidence type="ECO:0000313" key="13">
    <source>
        <dbReference type="Proteomes" id="UP001153636"/>
    </source>
</evidence>
<accession>A0A9P0D6G0</accession>
<evidence type="ECO:0000256" key="10">
    <source>
        <dbReference type="SAM" id="MobiDB-lite"/>
    </source>
</evidence>
<keyword evidence="2" id="KW-0489">Methyltransferase</keyword>
<dbReference type="Proteomes" id="UP001153636">
    <property type="component" value="Chromosome 9"/>
</dbReference>
<dbReference type="FunFam" id="3.40.1280.30:FF:000003">
    <property type="entry name" value="tRNA methyltransferase 10C, mitochondrial RNase P subunit"/>
    <property type="match status" value="1"/>
</dbReference>
<comment type="subcellular location">
    <subcellularLocation>
        <location evidence="1">Mitochondrion</location>
    </subcellularLocation>
</comment>
<evidence type="ECO:0000256" key="9">
    <source>
        <dbReference type="ARBA" id="ARBA00029803"/>
    </source>
</evidence>
<proteinExistence type="predicted"/>
<keyword evidence="7" id="KW-0175">Coiled coil</keyword>
<dbReference type="GO" id="GO:0032259">
    <property type="term" value="P:methylation"/>
    <property type="evidence" value="ECO:0007669"/>
    <property type="project" value="UniProtKB-KW"/>
</dbReference>
<protein>
    <recommendedName>
        <fullName evidence="9">RNA (guanine-9-)-methyltransferase domain-containing protein 1</fullName>
    </recommendedName>
</protein>
<keyword evidence="3" id="KW-0808">Transferase</keyword>
<evidence type="ECO:0000256" key="8">
    <source>
        <dbReference type="ARBA" id="ARBA00023128"/>
    </source>
</evidence>